<evidence type="ECO:0000313" key="3">
    <source>
        <dbReference type="Proteomes" id="UP000294963"/>
    </source>
</evidence>
<accession>A0A4R1XV31</accession>
<evidence type="ECO:0000313" key="2">
    <source>
        <dbReference type="EMBL" id="TCM66991.1"/>
    </source>
</evidence>
<dbReference type="EMBL" id="SLVJ01000010">
    <property type="protein sequence ID" value="TCM66991.1"/>
    <property type="molecule type" value="Genomic_DNA"/>
</dbReference>
<dbReference type="AlphaFoldDB" id="A0A4R1XV31"/>
<feature type="signal peptide" evidence="1">
    <location>
        <begin position="1"/>
        <end position="23"/>
    </location>
</feature>
<keyword evidence="3" id="KW-1185">Reference proteome</keyword>
<comment type="caution">
    <text evidence="2">The sequence shown here is derived from an EMBL/GenBank/DDBJ whole genome shotgun (WGS) entry which is preliminary data.</text>
</comment>
<name>A0A4R1XV31_ACICA</name>
<feature type="chain" id="PRO_5020875080" evidence="1">
    <location>
        <begin position="24"/>
        <end position="184"/>
    </location>
</feature>
<evidence type="ECO:0000256" key="1">
    <source>
        <dbReference type="SAM" id="SignalP"/>
    </source>
</evidence>
<proteinExistence type="predicted"/>
<dbReference type="Proteomes" id="UP000294963">
    <property type="component" value="Unassembled WGS sequence"/>
</dbReference>
<sequence>MKKTLLLCSLSLALSSASQLSFALTPPLSIYTSPTNNQALVDDWVNYKLAEKQFDDSNHDAQQRLQNTIFDMKDDKVLKQYITTESKKSAQAYTHLLSMLKPQTTEIKKLIELKQQLIRDSLDLMVNEMLSEERLEDDKQQRHELKFKQVIELTTQVQEFEYDLEYQVLKILKQQQSATSPLKP</sequence>
<gene>
    <name evidence="2" type="ORF">EC844_11032</name>
</gene>
<keyword evidence="1" id="KW-0732">Signal</keyword>
<organism evidence="2 3">
    <name type="scientific">Acinetobacter calcoaceticus</name>
    <dbReference type="NCBI Taxonomy" id="471"/>
    <lineage>
        <taxon>Bacteria</taxon>
        <taxon>Pseudomonadati</taxon>
        <taxon>Pseudomonadota</taxon>
        <taxon>Gammaproteobacteria</taxon>
        <taxon>Moraxellales</taxon>
        <taxon>Moraxellaceae</taxon>
        <taxon>Acinetobacter</taxon>
        <taxon>Acinetobacter calcoaceticus/baumannii complex</taxon>
    </lineage>
</organism>
<reference evidence="2 3" key="1">
    <citation type="submission" date="2019-03" db="EMBL/GenBank/DDBJ databases">
        <title>Genomic analyses of the natural microbiome of Caenorhabditis elegans.</title>
        <authorList>
            <person name="Samuel B."/>
        </authorList>
    </citation>
    <scope>NUCLEOTIDE SEQUENCE [LARGE SCALE GENOMIC DNA]</scope>
    <source>
        <strain evidence="2 3">JUb89</strain>
    </source>
</reference>
<protein>
    <submittedName>
        <fullName evidence="2">Uncharacterized protein</fullName>
    </submittedName>
</protein>
<dbReference type="OrthoDB" id="10013521at2"/>